<protein>
    <recommendedName>
        <fullName evidence="2">6-hydroxymethylpterin diphosphokinase MptE-like domain-containing protein</fullName>
    </recommendedName>
</protein>
<organism evidence="3">
    <name type="scientific">viral metagenome</name>
    <dbReference type="NCBI Taxonomy" id="1070528"/>
    <lineage>
        <taxon>unclassified sequences</taxon>
        <taxon>metagenomes</taxon>
        <taxon>organismal metagenomes</taxon>
    </lineage>
</organism>
<dbReference type="EMBL" id="MT144052">
    <property type="protein sequence ID" value="QJA47657.1"/>
    <property type="molecule type" value="Genomic_DNA"/>
</dbReference>
<dbReference type="AlphaFoldDB" id="A0A6H1ZK10"/>
<evidence type="ECO:0000256" key="1">
    <source>
        <dbReference type="SAM" id="MobiDB-lite"/>
    </source>
</evidence>
<dbReference type="PANTHER" id="PTHR41786:SF1">
    <property type="entry name" value="6-HYDROXYMETHYLPTERIN DIPHOSPHOKINASE MPTE-LIKE DOMAIN-CONTAINING PROTEIN"/>
    <property type="match status" value="1"/>
</dbReference>
<name>A0A6H1ZK10_9ZZZZ</name>
<feature type="region of interest" description="Disordered" evidence="1">
    <location>
        <begin position="328"/>
        <end position="350"/>
    </location>
</feature>
<proteinExistence type="predicted"/>
<sequence length="350" mass="38955">MAKNKPVPIAPIPWGASGILGAETWRKKMQEVTAARWSEYMPVRDAISKSLDTIAGDLWVKNLKANKARIRAAGDAQVVHRGKGRGRACILAGAGPSLASNYEALYKTRNHIILTCVNSNLKFLLGKGIRPDLVVACDGDPIVAEHLDIGKTNIPLVCSTLVSPEVLSTWEGPISFLWYDLDALSTREQRRWLQRDEHFARPFPSSGSVFNMGFLFAHIVMHCTTFIFCGLDLAWWAKEELHVGENDGKEGFKVLETALGDVETDYALMRDKLWLEETISRMNVFVINATEAGIFGIHEGGLVPGIAHMTLSNAIGLWNWNRAKWEEEQAWQKEESPRGFRQTSSAPSPQ</sequence>
<accession>A0A6H1ZK10</accession>
<evidence type="ECO:0000259" key="2">
    <source>
        <dbReference type="Pfam" id="PF01973"/>
    </source>
</evidence>
<reference evidence="3" key="1">
    <citation type="submission" date="2020-03" db="EMBL/GenBank/DDBJ databases">
        <title>The deep terrestrial virosphere.</title>
        <authorList>
            <person name="Holmfeldt K."/>
            <person name="Nilsson E."/>
            <person name="Simone D."/>
            <person name="Lopez-Fernandez M."/>
            <person name="Wu X."/>
            <person name="de Brujin I."/>
            <person name="Lundin D."/>
            <person name="Andersson A."/>
            <person name="Bertilsson S."/>
            <person name="Dopson M."/>
        </authorList>
    </citation>
    <scope>NUCLEOTIDE SEQUENCE</scope>
    <source>
        <strain evidence="3">TM448A00717</strain>
    </source>
</reference>
<evidence type="ECO:0000313" key="3">
    <source>
        <dbReference type="EMBL" id="QJA47657.1"/>
    </source>
</evidence>
<dbReference type="InterPro" id="IPR002826">
    <property type="entry name" value="MptE-like"/>
</dbReference>
<feature type="domain" description="6-hydroxymethylpterin diphosphokinase MptE-like" evidence="2">
    <location>
        <begin position="65"/>
        <end position="235"/>
    </location>
</feature>
<dbReference type="Pfam" id="PF01973">
    <property type="entry name" value="MptE-like"/>
    <property type="match status" value="1"/>
</dbReference>
<feature type="compositionally biased region" description="Basic and acidic residues" evidence="1">
    <location>
        <begin position="328"/>
        <end position="338"/>
    </location>
</feature>
<dbReference type="PANTHER" id="PTHR41786">
    <property type="entry name" value="MOTILITY ACCESSORY FACTOR MAF"/>
    <property type="match status" value="1"/>
</dbReference>
<gene>
    <name evidence="3" type="ORF">TM448A00717_0010</name>
</gene>
<feature type="compositionally biased region" description="Polar residues" evidence="1">
    <location>
        <begin position="341"/>
        <end position="350"/>
    </location>
</feature>